<dbReference type="RefSeq" id="WP_141953764.1">
    <property type="nucleotide sequence ID" value="NZ_VFOZ01000001.1"/>
</dbReference>
<dbReference type="InterPro" id="IPR023796">
    <property type="entry name" value="Serpin_dom"/>
</dbReference>
<dbReference type="GO" id="GO:0004867">
    <property type="term" value="F:serine-type endopeptidase inhibitor activity"/>
    <property type="evidence" value="ECO:0007669"/>
    <property type="project" value="InterPro"/>
</dbReference>
<dbReference type="Gene3D" id="2.30.39.10">
    <property type="entry name" value="Alpha-1-antitrypsin, domain 1"/>
    <property type="match status" value="1"/>
</dbReference>
<reference evidence="3 4" key="1">
    <citation type="submission" date="2019-06" db="EMBL/GenBank/DDBJ databases">
        <title>Sequencing the genomes of 1000 actinobacteria strains.</title>
        <authorList>
            <person name="Klenk H.-P."/>
        </authorList>
    </citation>
    <scope>NUCLEOTIDE SEQUENCE [LARGE SCALE GENOMIC DNA]</scope>
    <source>
        <strain evidence="3 4">DSM 102200</strain>
    </source>
</reference>
<keyword evidence="4" id="KW-1185">Reference proteome</keyword>
<dbReference type="InterPro" id="IPR042185">
    <property type="entry name" value="Serpin_sf_2"/>
</dbReference>
<evidence type="ECO:0000256" key="1">
    <source>
        <dbReference type="RuleBase" id="RU000411"/>
    </source>
</evidence>
<name>A0A543CEI4_9ACTN</name>
<dbReference type="CDD" id="cd19590">
    <property type="entry name" value="serpin_thermopin-like"/>
    <property type="match status" value="1"/>
</dbReference>
<dbReference type="GO" id="GO:0005615">
    <property type="term" value="C:extracellular space"/>
    <property type="evidence" value="ECO:0007669"/>
    <property type="project" value="InterPro"/>
</dbReference>
<dbReference type="InterPro" id="IPR036186">
    <property type="entry name" value="Serpin_sf"/>
</dbReference>
<dbReference type="PANTHER" id="PTHR11461:SF211">
    <property type="entry name" value="GH10112P-RELATED"/>
    <property type="match status" value="1"/>
</dbReference>
<dbReference type="SMART" id="SM00093">
    <property type="entry name" value="SERPIN"/>
    <property type="match status" value="1"/>
</dbReference>
<evidence type="ECO:0000313" key="4">
    <source>
        <dbReference type="Proteomes" id="UP000316096"/>
    </source>
</evidence>
<accession>A0A543CEI4</accession>
<dbReference type="Pfam" id="PF00079">
    <property type="entry name" value="Serpin"/>
    <property type="match status" value="1"/>
</dbReference>
<organism evidence="3 4">
    <name type="scientific">Actinoallomurus bryophytorum</name>
    <dbReference type="NCBI Taxonomy" id="1490222"/>
    <lineage>
        <taxon>Bacteria</taxon>
        <taxon>Bacillati</taxon>
        <taxon>Actinomycetota</taxon>
        <taxon>Actinomycetes</taxon>
        <taxon>Streptosporangiales</taxon>
        <taxon>Thermomonosporaceae</taxon>
        <taxon>Actinoallomurus</taxon>
    </lineage>
</organism>
<evidence type="ECO:0000313" key="3">
    <source>
        <dbReference type="EMBL" id="TQL95508.1"/>
    </source>
</evidence>
<comment type="caution">
    <text evidence="3">The sequence shown here is derived from an EMBL/GenBank/DDBJ whole genome shotgun (WGS) entry which is preliminary data.</text>
</comment>
<protein>
    <submittedName>
        <fullName evidence="3">Serpin B</fullName>
    </submittedName>
</protein>
<dbReference type="InterPro" id="IPR042178">
    <property type="entry name" value="Serpin_sf_1"/>
</dbReference>
<dbReference type="PANTHER" id="PTHR11461">
    <property type="entry name" value="SERINE PROTEASE INHIBITOR, SERPIN"/>
    <property type="match status" value="1"/>
</dbReference>
<feature type="domain" description="Serpin" evidence="2">
    <location>
        <begin position="4"/>
        <end position="344"/>
    </location>
</feature>
<dbReference type="EMBL" id="VFOZ01000001">
    <property type="protein sequence ID" value="TQL95508.1"/>
    <property type="molecule type" value="Genomic_DNA"/>
</dbReference>
<dbReference type="InterPro" id="IPR000215">
    <property type="entry name" value="Serpin_fam"/>
</dbReference>
<dbReference type="Proteomes" id="UP000316096">
    <property type="component" value="Unassembled WGS sequence"/>
</dbReference>
<dbReference type="SUPFAM" id="SSF56574">
    <property type="entry name" value="Serpins"/>
    <property type="match status" value="1"/>
</dbReference>
<comment type="similarity">
    <text evidence="1">Belongs to the serpin family.</text>
</comment>
<dbReference type="AlphaFoldDB" id="A0A543CEI4"/>
<gene>
    <name evidence="3" type="ORF">FB559_1011</name>
</gene>
<proteinExistence type="inferred from homology"/>
<evidence type="ECO:0000259" key="2">
    <source>
        <dbReference type="SMART" id="SM00093"/>
    </source>
</evidence>
<dbReference type="Gene3D" id="3.30.497.10">
    <property type="entry name" value="Antithrombin, subunit I, domain 2"/>
    <property type="match status" value="1"/>
</dbReference>
<dbReference type="OrthoDB" id="9764871at2"/>
<sequence length="344" mass="36772">MYEFALNLDGRLDATGNRVWSPYSVASALGLAAAGARGRTYDELVRALGAAPGELRIAEAATLDGAEIAVANTLWMREGLPVEEAYERAVAGFPGAAVRHADFGGDAEGARRAVNAEVAKTTRELIRDLLPPGSVEAQTTAIIVNALYLKAAWQRVFAKGDTRPAPFDGPGGRRRVPTMRRTGHLPYADADGWRMVTLAAEGGVVADVLLGPDESAPSPQVLRRLYDAARSVKVELSVPRFRVESQTSLTDPLRALGVTTAFTRDADFSGITAEATQIDRIEHKAVLDADEDGFEGAAATAVVMVPAGLDMSRPVEFRVDRPFAVVVRHPATEAVYFLAHVVEP</sequence>